<organism evidence="7 8">
    <name type="scientific">Pseudobutyrivibrio xylanivorans</name>
    <dbReference type="NCBI Taxonomy" id="185007"/>
    <lineage>
        <taxon>Bacteria</taxon>
        <taxon>Bacillati</taxon>
        <taxon>Bacillota</taxon>
        <taxon>Clostridia</taxon>
        <taxon>Lachnospirales</taxon>
        <taxon>Lachnospiraceae</taxon>
        <taxon>Pseudobutyrivibrio</taxon>
    </lineage>
</organism>
<accession>A0A1G5S702</accession>
<protein>
    <submittedName>
        <fullName evidence="7">Uncharacterized membrane protein YkvA, DUF1232 family</fullName>
    </submittedName>
</protein>
<evidence type="ECO:0000313" key="8">
    <source>
        <dbReference type="Proteomes" id="UP000199428"/>
    </source>
</evidence>
<evidence type="ECO:0000256" key="1">
    <source>
        <dbReference type="ARBA" id="ARBA00004127"/>
    </source>
</evidence>
<keyword evidence="2 5" id="KW-0812">Transmembrane</keyword>
<reference evidence="7 8" key="1">
    <citation type="submission" date="2016-10" db="EMBL/GenBank/DDBJ databases">
        <authorList>
            <person name="de Groot N.N."/>
        </authorList>
    </citation>
    <scope>NUCLEOTIDE SEQUENCE [LARGE SCALE GENOMIC DNA]</scope>
    <source>
        <strain evidence="7 8">DSM 10317</strain>
    </source>
</reference>
<keyword evidence="3 5" id="KW-1133">Transmembrane helix</keyword>
<sequence>MRKFTEEECTVELEKERSKAEEIIKNQDKFDKLLKKLEAKLRKFPRIGQELADVPTMIALAKDFVKGEYTVVPVKSIIYIVMALLYFVALVDMVPDFFIAIGMADDAAVLMYVLKKCHDDIEAYREWRDIVV</sequence>
<dbReference type="EMBL" id="FMWK01000020">
    <property type="protein sequence ID" value="SCZ81349.1"/>
    <property type="molecule type" value="Genomic_DNA"/>
</dbReference>
<evidence type="ECO:0000256" key="5">
    <source>
        <dbReference type="SAM" id="Phobius"/>
    </source>
</evidence>
<feature type="domain" description="DUF1232" evidence="6">
    <location>
        <begin position="78"/>
        <end position="111"/>
    </location>
</feature>
<dbReference type="RefSeq" id="WP_090164202.1">
    <property type="nucleotide sequence ID" value="NZ_FMWK01000020.1"/>
</dbReference>
<gene>
    <name evidence="7" type="ORF">SAMN02910350_02772</name>
</gene>
<feature type="transmembrane region" description="Helical" evidence="5">
    <location>
        <begin position="97"/>
        <end position="114"/>
    </location>
</feature>
<dbReference type="AlphaFoldDB" id="A0A1G5S702"/>
<name>A0A1G5S702_PSEXY</name>
<evidence type="ECO:0000313" key="7">
    <source>
        <dbReference type="EMBL" id="SCZ81349.1"/>
    </source>
</evidence>
<dbReference type="Pfam" id="PF06803">
    <property type="entry name" value="DUF1232"/>
    <property type="match status" value="1"/>
</dbReference>
<dbReference type="InterPro" id="IPR010652">
    <property type="entry name" value="DUF1232"/>
</dbReference>
<dbReference type="Proteomes" id="UP000199428">
    <property type="component" value="Unassembled WGS sequence"/>
</dbReference>
<comment type="subcellular location">
    <subcellularLocation>
        <location evidence="1">Endomembrane system</location>
        <topology evidence="1">Multi-pass membrane protein</topology>
    </subcellularLocation>
</comment>
<evidence type="ECO:0000256" key="4">
    <source>
        <dbReference type="ARBA" id="ARBA00023136"/>
    </source>
</evidence>
<keyword evidence="4 5" id="KW-0472">Membrane</keyword>
<evidence type="ECO:0000256" key="3">
    <source>
        <dbReference type="ARBA" id="ARBA00022989"/>
    </source>
</evidence>
<dbReference type="GO" id="GO:0012505">
    <property type="term" value="C:endomembrane system"/>
    <property type="evidence" value="ECO:0007669"/>
    <property type="project" value="UniProtKB-SubCell"/>
</dbReference>
<proteinExistence type="predicted"/>
<evidence type="ECO:0000256" key="2">
    <source>
        <dbReference type="ARBA" id="ARBA00022692"/>
    </source>
</evidence>
<feature type="transmembrane region" description="Helical" evidence="5">
    <location>
        <begin position="72"/>
        <end position="91"/>
    </location>
</feature>
<evidence type="ECO:0000259" key="6">
    <source>
        <dbReference type="Pfam" id="PF06803"/>
    </source>
</evidence>